<keyword evidence="6" id="KW-0131">Cell cycle</keyword>
<evidence type="ECO:0000256" key="6">
    <source>
        <dbReference type="HAMAP-Rule" id="MF_02204"/>
    </source>
</evidence>
<dbReference type="HAMAP" id="MF_02204">
    <property type="entry name" value="Pal"/>
    <property type="match status" value="1"/>
</dbReference>
<keyword evidence="1 6" id="KW-0732">Signal</keyword>
<dbReference type="AlphaFoldDB" id="A0A2U2AIL8"/>
<comment type="similarity">
    <text evidence="6">Belongs to the Pal lipoprotein family.</text>
</comment>
<dbReference type="PANTHER" id="PTHR30329:SF21">
    <property type="entry name" value="LIPOPROTEIN YIAD-RELATED"/>
    <property type="match status" value="1"/>
</dbReference>
<keyword evidence="10" id="KW-1185">Reference proteome</keyword>
<comment type="subunit">
    <text evidence="6">The Tol-Pal system is composed of five core proteins: the inner membrane proteins TolA, TolQ and TolR, the periplasmic protein TolB and the outer membrane protein Pal. They form a network linking the inner and outer membranes and the peptidoglycan layer.</text>
</comment>
<dbReference type="RefSeq" id="WP_109236471.1">
    <property type="nucleotide sequence ID" value="NZ_BMXZ01000003.1"/>
</dbReference>
<gene>
    <name evidence="6" type="primary">pal</name>
    <name evidence="9" type="ORF">DC082_07560</name>
</gene>
<evidence type="ECO:0000256" key="4">
    <source>
        <dbReference type="ARBA" id="ARBA00023237"/>
    </source>
</evidence>
<dbReference type="GO" id="GO:0051301">
    <property type="term" value="P:cell division"/>
    <property type="evidence" value="ECO:0007669"/>
    <property type="project" value="UniProtKB-UniRule"/>
</dbReference>
<comment type="function">
    <text evidence="6">Part of the Tol-Pal system, which plays a role in outer membrane invagination during cell division and is important for maintaining outer membrane integrity.</text>
</comment>
<evidence type="ECO:0000313" key="10">
    <source>
        <dbReference type="Proteomes" id="UP000244948"/>
    </source>
</evidence>
<sequence>MRKLMMRGISIALLGVVVAACSSTGGAGGVGGTGGPGGVGYGYGYGEGPASTYYDADYGKRGTADRIIYFDFDSDRLRRESYDVVRAHGQELKANPNRGVWLEGHTDDRGSHEYNMGLGERRALSVRDLLLQSGANPNQIKVRSYGKEMPAVSGYDERAWAQNRRVEIVY</sequence>
<feature type="domain" description="OmpA-like" evidence="8">
    <location>
        <begin position="58"/>
        <end position="170"/>
    </location>
</feature>
<dbReference type="Proteomes" id="UP000244948">
    <property type="component" value="Unassembled WGS sequence"/>
</dbReference>
<name>A0A2U2AIL8_9GAMM</name>
<protein>
    <recommendedName>
        <fullName evidence="6">Peptidoglycan-associated lipoprotein</fullName>
        <shortName evidence="6">PAL</shortName>
    </recommendedName>
</protein>
<dbReference type="Pfam" id="PF00691">
    <property type="entry name" value="OmpA"/>
    <property type="match status" value="1"/>
</dbReference>
<comment type="subcellular location">
    <subcellularLocation>
        <location evidence="6">Cell outer membrane</location>
        <topology evidence="6">Lipid-anchor</topology>
    </subcellularLocation>
</comment>
<dbReference type="InterPro" id="IPR006664">
    <property type="entry name" value="OMP_bac"/>
</dbReference>
<evidence type="ECO:0000256" key="7">
    <source>
        <dbReference type="SAM" id="SignalP"/>
    </source>
</evidence>
<dbReference type="PROSITE" id="PS51123">
    <property type="entry name" value="OMPA_2"/>
    <property type="match status" value="1"/>
</dbReference>
<proteinExistence type="inferred from homology"/>
<dbReference type="PROSITE" id="PS51257">
    <property type="entry name" value="PROKAR_LIPOPROTEIN"/>
    <property type="match status" value="1"/>
</dbReference>
<dbReference type="CDD" id="cd07185">
    <property type="entry name" value="OmpA_C-like"/>
    <property type="match status" value="1"/>
</dbReference>
<reference evidence="9 10" key="1">
    <citation type="journal article" date="2018" name="Genome Announc.">
        <title>Ignatzschineria cameli sp. nov., isolated from necrotic foot tissue of dromedaries (Camelus dromedarius) and associated maggots (Wohlfahrtia species) in Dubai.</title>
        <authorList>
            <person name="Tsang C.C."/>
            <person name="Tang J.Y."/>
            <person name="Fong J.Y."/>
            <person name="Kinne J."/>
            <person name="Lee H.H."/>
            <person name="Joseph M."/>
            <person name="Jose S."/>
            <person name="Schuster R.K."/>
            <person name="Tang Y."/>
            <person name="Sivakumar S."/>
            <person name="Chen J.H."/>
            <person name="Teng J.L."/>
            <person name="Lau S.K."/>
            <person name="Wernery U."/>
            <person name="Woo P.C."/>
        </authorList>
    </citation>
    <scope>NUCLEOTIDE SEQUENCE [LARGE SCALE GENOMIC DNA]</scope>
    <source>
        <strain evidence="9 10">KCTC 22643</strain>
    </source>
</reference>
<feature type="signal peptide" evidence="7">
    <location>
        <begin position="1"/>
        <end position="27"/>
    </location>
</feature>
<dbReference type="PANTHER" id="PTHR30329">
    <property type="entry name" value="STATOR ELEMENT OF FLAGELLAR MOTOR COMPLEX"/>
    <property type="match status" value="1"/>
</dbReference>
<dbReference type="InterPro" id="IPR050330">
    <property type="entry name" value="Bact_OuterMem_StrucFunc"/>
</dbReference>
<dbReference type="SUPFAM" id="SSF103088">
    <property type="entry name" value="OmpA-like"/>
    <property type="match status" value="1"/>
</dbReference>
<dbReference type="InterPro" id="IPR006665">
    <property type="entry name" value="OmpA-like"/>
</dbReference>
<accession>A0A2U2AIL8</accession>
<dbReference type="EMBL" id="QEWR01000004">
    <property type="protein sequence ID" value="PWD82487.1"/>
    <property type="molecule type" value="Genomic_DNA"/>
</dbReference>
<dbReference type="InterPro" id="IPR036737">
    <property type="entry name" value="OmpA-like_sf"/>
</dbReference>
<keyword evidence="4 6" id="KW-0998">Cell outer membrane</keyword>
<keyword evidence="2 6" id="KW-0472">Membrane</keyword>
<keyword evidence="5 6" id="KW-0449">Lipoprotein</keyword>
<keyword evidence="3 6" id="KW-0564">Palmitate</keyword>
<comment type="caution">
    <text evidence="9">The sequence shown here is derived from an EMBL/GenBank/DDBJ whole genome shotgun (WGS) entry which is preliminary data.</text>
</comment>
<keyword evidence="6" id="KW-0132">Cell division</keyword>
<evidence type="ECO:0000256" key="1">
    <source>
        <dbReference type="ARBA" id="ARBA00022729"/>
    </source>
</evidence>
<feature type="chain" id="PRO_5015577006" description="Peptidoglycan-associated lipoprotein" evidence="7">
    <location>
        <begin position="28"/>
        <end position="170"/>
    </location>
</feature>
<evidence type="ECO:0000256" key="2">
    <source>
        <dbReference type="ARBA" id="ARBA00023136"/>
    </source>
</evidence>
<dbReference type="Gene3D" id="3.30.1330.60">
    <property type="entry name" value="OmpA-like domain"/>
    <property type="match status" value="1"/>
</dbReference>
<dbReference type="PRINTS" id="PR01021">
    <property type="entry name" value="OMPADOMAIN"/>
</dbReference>
<evidence type="ECO:0000259" key="8">
    <source>
        <dbReference type="PROSITE" id="PS51123"/>
    </source>
</evidence>
<dbReference type="GO" id="GO:0009279">
    <property type="term" value="C:cell outer membrane"/>
    <property type="evidence" value="ECO:0007669"/>
    <property type="project" value="UniProtKB-SubCell"/>
</dbReference>
<evidence type="ECO:0000256" key="5">
    <source>
        <dbReference type="ARBA" id="ARBA00023288"/>
    </source>
</evidence>
<organism evidence="9 10">
    <name type="scientific">Ignatzschineria indica</name>
    <dbReference type="NCBI Taxonomy" id="472583"/>
    <lineage>
        <taxon>Bacteria</taxon>
        <taxon>Pseudomonadati</taxon>
        <taxon>Pseudomonadota</taxon>
        <taxon>Gammaproteobacteria</taxon>
        <taxon>Cardiobacteriales</taxon>
        <taxon>Ignatzschineriaceae</taxon>
        <taxon>Ignatzschineria</taxon>
    </lineage>
</organism>
<evidence type="ECO:0000256" key="3">
    <source>
        <dbReference type="ARBA" id="ARBA00023139"/>
    </source>
</evidence>
<evidence type="ECO:0000313" key="9">
    <source>
        <dbReference type="EMBL" id="PWD82487.1"/>
    </source>
</evidence>
<dbReference type="InterPro" id="IPR039001">
    <property type="entry name" value="Pal"/>
</dbReference>